<name>A0ABV9KRI1_9BACT</name>
<proteinExistence type="predicted"/>
<evidence type="ECO:0000256" key="1">
    <source>
        <dbReference type="SAM" id="MobiDB-lite"/>
    </source>
</evidence>
<dbReference type="Proteomes" id="UP001596023">
    <property type="component" value="Unassembled WGS sequence"/>
</dbReference>
<accession>A0ABV9KRI1</accession>
<comment type="caution">
    <text evidence="2">The sequence shown here is derived from an EMBL/GenBank/DDBJ whole genome shotgun (WGS) entry which is preliminary data.</text>
</comment>
<reference evidence="3" key="1">
    <citation type="journal article" date="2019" name="Int. J. Syst. Evol. Microbiol.">
        <title>The Global Catalogue of Microorganisms (GCM) 10K type strain sequencing project: providing services to taxonomists for standard genome sequencing and annotation.</title>
        <authorList>
            <consortium name="The Broad Institute Genomics Platform"/>
            <consortium name="The Broad Institute Genome Sequencing Center for Infectious Disease"/>
            <person name="Wu L."/>
            <person name="Ma J."/>
        </authorList>
    </citation>
    <scope>NUCLEOTIDE SEQUENCE [LARGE SCALE GENOMIC DNA]</scope>
    <source>
        <strain evidence="3">CCUG 66188</strain>
    </source>
</reference>
<evidence type="ECO:0000313" key="2">
    <source>
        <dbReference type="EMBL" id="MFC4672563.1"/>
    </source>
</evidence>
<evidence type="ECO:0000313" key="3">
    <source>
        <dbReference type="Proteomes" id="UP001596023"/>
    </source>
</evidence>
<protein>
    <recommendedName>
        <fullName evidence="4">Arm DNA-binding domain-containing protein</fullName>
    </recommendedName>
</protein>
<dbReference type="RefSeq" id="WP_379993749.1">
    <property type="nucleotide sequence ID" value="NZ_JBHSGN010000015.1"/>
</dbReference>
<sequence length="79" mass="9484">MRIRDKIRVENGYITKAKVKWYGGDTFAYLYLWKVNKADTEYKESWSNLRLPEDNTENKQRKPNQNIAQKREKKNGLGF</sequence>
<gene>
    <name evidence="2" type="ORF">ACFO6W_02535</name>
</gene>
<feature type="region of interest" description="Disordered" evidence="1">
    <location>
        <begin position="47"/>
        <end position="79"/>
    </location>
</feature>
<feature type="compositionally biased region" description="Basic and acidic residues" evidence="1">
    <location>
        <begin position="51"/>
        <end position="60"/>
    </location>
</feature>
<keyword evidence="3" id="KW-1185">Reference proteome</keyword>
<evidence type="ECO:0008006" key="4">
    <source>
        <dbReference type="Google" id="ProtNLM"/>
    </source>
</evidence>
<organism evidence="2 3">
    <name type="scientific">Dysgonomonas termitidis</name>
    <dbReference type="NCBI Taxonomy" id="1516126"/>
    <lineage>
        <taxon>Bacteria</taxon>
        <taxon>Pseudomonadati</taxon>
        <taxon>Bacteroidota</taxon>
        <taxon>Bacteroidia</taxon>
        <taxon>Bacteroidales</taxon>
        <taxon>Dysgonomonadaceae</taxon>
        <taxon>Dysgonomonas</taxon>
    </lineage>
</organism>
<dbReference type="EMBL" id="JBHSGN010000015">
    <property type="protein sequence ID" value="MFC4672563.1"/>
    <property type="molecule type" value="Genomic_DNA"/>
</dbReference>